<evidence type="ECO:0000256" key="1">
    <source>
        <dbReference type="ARBA" id="ARBA00004651"/>
    </source>
</evidence>
<dbReference type="Pfam" id="PF03062">
    <property type="entry name" value="MBOAT"/>
    <property type="match status" value="1"/>
</dbReference>
<keyword evidence="7 9" id="KW-0808">Transferase</keyword>
<reference evidence="9" key="1">
    <citation type="submission" date="2019-11" db="EMBL/GenBank/DDBJ databases">
        <authorList>
            <person name="Feng L."/>
        </authorList>
    </citation>
    <scope>NUCLEOTIDE SEQUENCE</scope>
    <source>
        <strain evidence="9">AundefinedLFYP135</strain>
    </source>
</reference>
<keyword evidence="3 7" id="KW-1003">Cell membrane</keyword>
<feature type="transmembrane region" description="Helical" evidence="8">
    <location>
        <begin position="357"/>
        <end position="382"/>
    </location>
</feature>
<keyword evidence="7 9" id="KW-0012">Acyltransferase</keyword>
<keyword evidence="4 8" id="KW-0812">Transmembrane</keyword>
<dbReference type="AlphaFoldDB" id="A0A6N2RBB5"/>
<dbReference type="PIRSF" id="PIRSF500217">
    <property type="entry name" value="AlgI"/>
    <property type="match status" value="1"/>
</dbReference>
<dbReference type="PANTHER" id="PTHR13285">
    <property type="entry name" value="ACYLTRANSFERASE"/>
    <property type="match status" value="1"/>
</dbReference>
<keyword evidence="6 7" id="KW-0472">Membrane</keyword>
<sequence length="458" mass="53189">MVFSSILFLFRFLPAAFLVYYITPRRFKNGVLLILSLIFYSWGEARYFPIMIASILVDYFCSRGIESHRDNPKLCRVFLILSVVFNLGMLGFFKYTNFFVENLNALFGLSLRGISLRLPLGISFYTFQTMSYTIDVYRGKVKAETNIIDFGAFVVLFPQLIAGPIVKYTDINRELKERRMDLVQIEDGIKYFILGLGSKVLIANSIGMLWTELEGMGFSGISTPLAWIGILAYALQIYFDFSGYSLMAIGLGRMLGFDFPKNFDFPYISKSITEFWRRWHMTLGSWFREYLYFPLGGSRRGPARTYFNLFVVWAATGFWHGANWNFILWGLYFFVLLVIEKRWFLTRLNSSKVVCHVYLAIALSISWVLFAITDLSLVGQYLSQMFAFQGGSDWIYYLRNYGITFLVAMVLATPCLKPLYQKWENNLWFSIPFFGLILVLSVAYLVDASYNPFLYFRF</sequence>
<proteinExistence type="inferred from homology"/>
<dbReference type="EC" id="2.3.1.-" evidence="9"/>
<feature type="transmembrane region" description="Helical" evidence="8">
    <location>
        <begin position="30"/>
        <end position="57"/>
    </location>
</feature>
<keyword evidence="5 8" id="KW-1133">Transmembrane helix</keyword>
<feature type="transmembrane region" description="Helical" evidence="8">
    <location>
        <begin position="189"/>
        <end position="210"/>
    </location>
</feature>
<comment type="subcellular location">
    <subcellularLocation>
        <location evidence="1">Cell membrane</location>
        <topology evidence="1">Multi-pass membrane protein</topology>
    </subcellularLocation>
</comment>
<evidence type="ECO:0000313" key="9">
    <source>
        <dbReference type="EMBL" id="VYS77599.1"/>
    </source>
</evidence>
<dbReference type="GO" id="GO:0016746">
    <property type="term" value="F:acyltransferase activity"/>
    <property type="evidence" value="ECO:0007669"/>
    <property type="project" value="UniProtKB-KW"/>
</dbReference>
<dbReference type="InterPro" id="IPR028362">
    <property type="entry name" value="AlgI"/>
</dbReference>
<dbReference type="EMBL" id="CACRSL010000003">
    <property type="protein sequence ID" value="VYS77599.1"/>
    <property type="molecule type" value="Genomic_DNA"/>
</dbReference>
<feature type="transmembrane region" description="Helical" evidence="8">
    <location>
        <begin position="77"/>
        <end position="93"/>
    </location>
</feature>
<protein>
    <submittedName>
        <fullName evidence="9">Peptidoglycan O-acetyltransferase</fullName>
        <ecNumber evidence="9">2.3.1.-</ecNumber>
    </submittedName>
</protein>
<feature type="transmembrane region" description="Helical" evidence="8">
    <location>
        <begin position="326"/>
        <end position="345"/>
    </location>
</feature>
<dbReference type="InterPro" id="IPR024194">
    <property type="entry name" value="Ac/AlaTfrase_AlgI/DltB"/>
</dbReference>
<dbReference type="PANTHER" id="PTHR13285:SF18">
    <property type="entry name" value="PROTEIN-CYSTEINE N-PALMITOYLTRANSFERASE RASP"/>
    <property type="match status" value="1"/>
</dbReference>
<dbReference type="PIRSF" id="PIRSF016636">
    <property type="entry name" value="AlgI_DltB"/>
    <property type="match status" value="1"/>
</dbReference>
<evidence type="ECO:0000256" key="6">
    <source>
        <dbReference type="ARBA" id="ARBA00023136"/>
    </source>
</evidence>
<dbReference type="GO" id="GO:0005886">
    <property type="term" value="C:plasma membrane"/>
    <property type="evidence" value="ECO:0007669"/>
    <property type="project" value="UniProtKB-SubCell"/>
</dbReference>
<accession>A0A6N2RBB5</accession>
<dbReference type="InterPro" id="IPR051085">
    <property type="entry name" value="MB_O-acyltransferase"/>
</dbReference>
<evidence type="ECO:0000256" key="8">
    <source>
        <dbReference type="SAM" id="Phobius"/>
    </source>
</evidence>
<organism evidence="9">
    <name type="scientific">uncultured Anaerotruncus sp</name>
    <dbReference type="NCBI Taxonomy" id="905011"/>
    <lineage>
        <taxon>Bacteria</taxon>
        <taxon>Bacillati</taxon>
        <taxon>Bacillota</taxon>
        <taxon>Clostridia</taxon>
        <taxon>Eubacteriales</taxon>
        <taxon>Oscillospiraceae</taxon>
        <taxon>Anaerotruncus</taxon>
        <taxon>environmental samples</taxon>
    </lineage>
</organism>
<feature type="transmembrane region" description="Helical" evidence="8">
    <location>
        <begin position="394"/>
        <end position="415"/>
    </location>
</feature>
<feature type="transmembrane region" description="Helical" evidence="8">
    <location>
        <begin position="427"/>
        <end position="446"/>
    </location>
</feature>
<comment type="similarity">
    <text evidence="2 7">Belongs to the membrane-bound acyltransferase family.</text>
</comment>
<feature type="transmembrane region" description="Helical" evidence="8">
    <location>
        <begin position="230"/>
        <end position="251"/>
    </location>
</feature>
<evidence type="ECO:0000256" key="7">
    <source>
        <dbReference type="PIRNR" id="PIRNR016636"/>
    </source>
</evidence>
<evidence type="ECO:0000256" key="5">
    <source>
        <dbReference type="ARBA" id="ARBA00022989"/>
    </source>
</evidence>
<feature type="transmembrane region" description="Helical" evidence="8">
    <location>
        <begin position="6"/>
        <end position="23"/>
    </location>
</feature>
<evidence type="ECO:0000256" key="4">
    <source>
        <dbReference type="ARBA" id="ARBA00022692"/>
    </source>
</evidence>
<feature type="transmembrane region" description="Helical" evidence="8">
    <location>
        <begin position="303"/>
        <end position="320"/>
    </location>
</feature>
<feature type="transmembrane region" description="Helical" evidence="8">
    <location>
        <begin position="147"/>
        <end position="168"/>
    </location>
</feature>
<dbReference type="GO" id="GO:0042121">
    <property type="term" value="P:alginic acid biosynthetic process"/>
    <property type="evidence" value="ECO:0007669"/>
    <property type="project" value="InterPro"/>
</dbReference>
<name>A0A6N2RBB5_9FIRM</name>
<evidence type="ECO:0000256" key="2">
    <source>
        <dbReference type="ARBA" id="ARBA00010323"/>
    </source>
</evidence>
<dbReference type="InterPro" id="IPR004299">
    <property type="entry name" value="MBOAT_fam"/>
</dbReference>
<gene>
    <name evidence="9" type="primary">patA_2</name>
    <name evidence="9" type="ORF">AULFYP135_00316</name>
</gene>
<evidence type="ECO:0000256" key="3">
    <source>
        <dbReference type="ARBA" id="ARBA00022475"/>
    </source>
</evidence>